<feature type="compositionally biased region" description="Low complexity" evidence="8">
    <location>
        <begin position="70"/>
        <end position="79"/>
    </location>
</feature>
<accession>A0AA88A003</accession>
<organism evidence="12 13">
    <name type="scientific">Ficus carica</name>
    <name type="common">Common fig</name>
    <dbReference type="NCBI Taxonomy" id="3494"/>
    <lineage>
        <taxon>Eukaryota</taxon>
        <taxon>Viridiplantae</taxon>
        <taxon>Streptophyta</taxon>
        <taxon>Embryophyta</taxon>
        <taxon>Tracheophyta</taxon>
        <taxon>Spermatophyta</taxon>
        <taxon>Magnoliopsida</taxon>
        <taxon>eudicotyledons</taxon>
        <taxon>Gunneridae</taxon>
        <taxon>Pentapetalae</taxon>
        <taxon>rosids</taxon>
        <taxon>fabids</taxon>
        <taxon>Rosales</taxon>
        <taxon>Moraceae</taxon>
        <taxon>Ficeae</taxon>
        <taxon>Ficus</taxon>
    </lineage>
</organism>
<keyword evidence="9" id="KW-0472">Membrane</keyword>
<evidence type="ECO:0000256" key="8">
    <source>
        <dbReference type="SAM" id="MobiDB-lite"/>
    </source>
</evidence>
<dbReference type="InterPro" id="IPR046965">
    <property type="entry name" value="Cyclin_A/B-like"/>
</dbReference>
<keyword evidence="9" id="KW-0812">Transmembrane</keyword>
<dbReference type="GO" id="GO:0051301">
    <property type="term" value="P:cell division"/>
    <property type="evidence" value="ECO:0007669"/>
    <property type="project" value="UniProtKB-KW"/>
</dbReference>
<feature type="domain" description="Cyclin C-terminal" evidence="11">
    <location>
        <begin position="423"/>
        <end position="546"/>
    </location>
</feature>
<dbReference type="Pfam" id="PF00134">
    <property type="entry name" value="Cyclin_N"/>
    <property type="match status" value="1"/>
</dbReference>
<dbReference type="SUPFAM" id="SSF47954">
    <property type="entry name" value="Cyclin-like"/>
    <property type="match status" value="2"/>
</dbReference>
<evidence type="ECO:0000256" key="7">
    <source>
        <dbReference type="RuleBase" id="RU000383"/>
    </source>
</evidence>
<keyword evidence="5" id="KW-0131">Cell cycle</keyword>
<dbReference type="Pfam" id="PF02984">
    <property type="entry name" value="Cyclin_C"/>
    <property type="match status" value="1"/>
</dbReference>
<dbReference type="FunFam" id="1.10.472.10:FF:000013">
    <property type="entry name" value="Cyclin A1"/>
    <property type="match status" value="1"/>
</dbReference>
<evidence type="ECO:0000259" key="10">
    <source>
        <dbReference type="SMART" id="SM00385"/>
    </source>
</evidence>
<proteinExistence type="inferred from homology"/>
<evidence type="ECO:0000256" key="6">
    <source>
        <dbReference type="ARBA" id="ARBA00032263"/>
    </source>
</evidence>
<dbReference type="PROSITE" id="PS00292">
    <property type="entry name" value="CYCLINS"/>
    <property type="match status" value="1"/>
</dbReference>
<dbReference type="InterPro" id="IPR036915">
    <property type="entry name" value="Cyclin-like_sf"/>
</dbReference>
<dbReference type="CDD" id="cd20562">
    <property type="entry name" value="CYCLIN_AtCycA_like_rpt1"/>
    <property type="match status" value="1"/>
</dbReference>
<comment type="subunit">
    <text evidence="2">Interacts with the CDC2 protein kinase to form a serine/threonine kinase holoenzyme complex also known as maturation promoting factor (MPF). The cyclin subunit imparts substrate specificity to the complex.</text>
</comment>
<evidence type="ECO:0000256" key="2">
    <source>
        <dbReference type="ARBA" id="ARBA00011177"/>
    </source>
</evidence>
<dbReference type="InterPro" id="IPR048258">
    <property type="entry name" value="Cyclins_cyclin-box"/>
</dbReference>
<dbReference type="Gene3D" id="1.10.472.10">
    <property type="entry name" value="Cyclin-like"/>
    <property type="match status" value="2"/>
</dbReference>
<dbReference type="InterPro" id="IPR039361">
    <property type="entry name" value="Cyclin"/>
</dbReference>
<dbReference type="SMART" id="SM01332">
    <property type="entry name" value="Cyclin_C"/>
    <property type="match status" value="1"/>
</dbReference>
<comment type="similarity">
    <text evidence="1">Belongs to the cyclin family. Cyclin AB subfamily.</text>
</comment>
<feature type="compositionally biased region" description="Polar residues" evidence="8">
    <location>
        <begin position="114"/>
        <end position="128"/>
    </location>
</feature>
<dbReference type="PANTHER" id="PTHR10177">
    <property type="entry name" value="CYCLINS"/>
    <property type="match status" value="1"/>
</dbReference>
<dbReference type="PIRSF" id="PIRSF001771">
    <property type="entry name" value="Cyclin_A_B_D_E"/>
    <property type="match status" value="1"/>
</dbReference>
<reference evidence="12" key="1">
    <citation type="submission" date="2023-07" db="EMBL/GenBank/DDBJ databases">
        <title>draft genome sequence of fig (Ficus carica).</title>
        <authorList>
            <person name="Takahashi T."/>
            <person name="Nishimura K."/>
        </authorList>
    </citation>
    <scope>NUCLEOTIDE SEQUENCE</scope>
</reference>
<feature type="region of interest" description="Disordered" evidence="8">
    <location>
        <begin position="57"/>
        <end position="129"/>
    </location>
</feature>
<name>A0AA88A003_FICCA</name>
<sequence>MRSNFKPRKVRAYNKLLWAPLLSAPNEYRADPTVQISFISKFSELVLGRKNCEVGGGLIGPRMSTQNRRSSFSSSTTSSLAKRHASSSENVGSNSKVTAVPPPHLAKKRAPLGNITNRTSNARSTVPPSTLVPCATKIAKVKKGPQASSSMSAVGSHLPASSIVKTNIILPSKVTSLPRSDETLPRTVAVPAPCSIMDVSPSKSDEFSVSLDETMSTCDSFKSPEVEYIDNNDVPAVNSINRKTFSNLYISDHSKPTGIVCSRDVLVEMEIDDKVVDVDNNFMDPQLCATIACDIYQHLRASEVKKRPSTDFMEKTQKDVNPSMRAILIDWLVEVAEEYRLVPDTLYLTVNYIDRYLSGNVMNRQRLQLLGVACMMIASKYEEICAPQVEEFCYITDNTYFKEEVLQMESSVLNYLKFELTAPTIKCFLRRFVRAAQGIDEAPSMQLECLANYLAELSLLEYSMLCYAPSLIAASAIFLANFILLPQKRPWNSTLHHYTLYQPSDLSKCIKDLHRLCSNNNNSSLPAIREKYSQHKYKYVAKKYVPPTVPPEFFQN</sequence>
<keyword evidence="3" id="KW-0132">Cell division</keyword>
<dbReference type="CDD" id="cd20506">
    <property type="entry name" value="CYCLIN_AtCycA-like_rpt2"/>
    <property type="match status" value="1"/>
</dbReference>
<evidence type="ECO:0000256" key="3">
    <source>
        <dbReference type="ARBA" id="ARBA00022618"/>
    </source>
</evidence>
<gene>
    <name evidence="12" type="ORF">TIFTF001_014729</name>
</gene>
<protein>
    <recommendedName>
        <fullName evidence="6">B-like cyclin</fullName>
    </recommendedName>
</protein>
<feature type="compositionally biased region" description="Polar residues" evidence="8">
    <location>
        <begin position="87"/>
        <end position="97"/>
    </location>
</feature>
<evidence type="ECO:0000259" key="11">
    <source>
        <dbReference type="SMART" id="SM01332"/>
    </source>
</evidence>
<evidence type="ECO:0000313" key="12">
    <source>
        <dbReference type="EMBL" id="GMN45543.1"/>
    </source>
</evidence>
<dbReference type="InterPro" id="IPR013763">
    <property type="entry name" value="Cyclin-like_dom"/>
</dbReference>
<evidence type="ECO:0000256" key="1">
    <source>
        <dbReference type="ARBA" id="ARBA00006955"/>
    </source>
</evidence>
<dbReference type="Proteomes" id="UP001187192">
    <property type="component" value="Unassembled WGS sequence"/>
</dbReference>
<evidence type="ECO:0000313" key="13">
    <source>
        <dbReference type="Proteomes" id="UP001187192"/>
    </source>
</evidence>
<comment type="caution">
    <text evidence="12">The sequence shown here is derived from an EMBL/GenBank/DDBJ whole genome shotgun (WGS) entry which is preliminary data.</text>
</comment>
<dbReference type="FunFam" id="1.10.472.10:FF:000167">
    <property type="entry name" value="Mitotic cyclin 6"/>
    <property type="match status" value="1"/>
</dbReference>
<dbReference type="GO" id="GO:0016538">
    <property type="term" value="F:cyclin-dependent protein serine/threonine kinase regulator activity"/>
    <property type="evidence" value="ECO:0007669"/>
    <property type="project" value="InterPro"/>
</dbReference>
<dbReference type="GO" id="GO:0044772">
    <property type="term" value="P:mitotic cell cycle phase transition"/>
    <property type="evidence" value="ECO:0007669"/>
    <property type="project" value="InterPro"/>
</dbReference>
<dbReference type="SMART" id="SM00385">
    <property type="entry name" value="CYCLIN"/>
    <property type="match status" value="2"/>
</dbReference>
<keyword evidence="13" id="KW-1185">Reference proteome</keyword>
<feature type="transmembrane region" description="Helical" evidence="9">
    <location>
        <begin position="467"/>
        <end position="485"/>
    </location>
</feature>
<dbReference type="EMBL" id="BTGU01000020">
    <property type="protein sequence ID" value="GMN45543.1"/>
    <property type="molecule type" value="Genomic_DNA"/>
</dbReference>
<keyword evidence="4 7" id="KW-0195">Cyclin</keyword>
<keyword evidence="9" id="KW-1133">Transmembrane helix</keyword>
<evidence type="ECO:0000256" key="5">
    <source>
        <dbReference type="ARBA" id="ARBA00023306"/>
    </source>
</evidence>
<dbReference type="InterPro" id="IPR004367">
    <property type="entry name" value="Cyclin_C-dom"/>
</dbReference>
<feature type="domain" description="Cyclin-like" evidence="10">
    <location>
        <begin position="427"/>
        <end position="515"/>
    </location>
</feature>
<feature type="domain" description="Cyclin-like" evidence="10">
    <location>
        <begin position="330"/>
        <end position="414"/>
    </location>
</feature>
<dbReference type="InterPro" id="IPR006671">
    <property type="entry name" value="Cyclin_N"/>
</dbReference>
<dbReference type="AlphaFoldDB" id="A0AA88A003"/>
<evidence type="ECO:0000256" key="4">
    <source>
        <dbReference type="ARBA" id="ARBA00023127"/>
    </source>
</evidence>
<evidence type="ECO:0000256" key="9">
    <source>
        <dbReference type="SAM" id="Phobius"/>
    </source>
</evidence>